<sequence>MNTLDLTRQRVVVQSPLRRLLHDYPGVASIALFFALCCLLFALVTDNFLSSGNLLNVIRQNAPLLIVAVAMTLVVTTGGIDLSVGSTLALVGALAALGLNTWQLPWPVVLAGGLLVGALIGALNGYFIAYAGIPAFIVTLATLTIIRGLALLITQGYSIPVPREFSAFLALGRGWVLGLPLAVWLALFAVLGGMLLLGRMRFGRYLTGIGANAESVRRAGVNTRGVLLRVYVLSGMAAALAGMIVTARLGSGSSNQGEGFELEVIAAVVLGSTSLFGGFGTILGTLLGVLTMAVIKNGLILAHVSPFYTQIATGAIVLLAIWLNTRILKTGRPLGRVGG</sequence>
<keyword evidence="8" id="KW-0762">Sugar transport</keyword>
<feature type="transmembrane region" description="Helical" evidence="7">
    <location>
        <begin position="174"/>
        <end position="197"/>
    </location>
</feature>
<feature type="transmembrane region" description="Helical" evidence="7">
    <location>
        <begin position="226"/>
        <end position="245"/>
    </location>
</feature>
<evidence type="ECO:0000256" key="1">
    <source>
        <dbReference type="ARBA" id="ARBA00004429"/>
    </source>
</evidence>
<evidence type="ECO:0000256" key="6">
    <source>
        <dbReference type="ARBA" id="ARBA00023136"/>
    </source>
</evidence>
<reference evidence="9" key="1">
    <citation type="submission" date="2016-10" db="EMBL/GenBank/DDBJ databases">
        <authorList>
            <person name="de Groot N.N."/>
        </authorList>
    </citation>
    <scope>NUCLEOTIDE SEQUENCE [LARGE SCALE GENOMIC DNA]</scope>
    <source>
        <strain evidence="9">DSM 15758</strain>
    </source>
</reference>
<feature type="transmembrane region" description="Helical" evidence="7">
    <location>
        <begin position="265"/>
        <end position="295"/>
    </location>
</feature>
<feature type="transmembrane region" description="Helical" evidence="7">
    <location>
        <begin position="135"/>
        <end position="154"/>
    </location>
</feature>
<keyword evidence="4 7" id="KW-0812">Transmembrane</keyword>
<comment type="caution">
    <text evidence="8">The sequence shown here is derived from an EMBL/GenBank/DDBJ whole genome shotgun (WGS) entry which is preliminary data.</text>
</comment>
<feature type="transmembrane region" description="Helical" evidence="7">
    <location>
        <begin position="24"/>
        <end position="44"/>
    </location>
</feature>
<dbReference type="Proteomes" id="UP000183046">
    <property type="component" value="Unassembled WGS sequence"/>
</dbReference>
<dbReference type="CDD" id="cd06579">
    <property type="entry name" value="TM_PBP1_transp_AraH_like"/>
    <property type="match status" value="1"/>
</dbReference>
<comment type="similarity">
    <text evidence="2">Belongs to the binding-protein-dependent transport system permease family. AraH/RbsC subfamily.</text>
</comment>
<dbReference type="GeneID" id="57558081"/>
<keyword evidence="3" id="KW-1003">Cell membrane</keyword>
<gene>
    <name evidence="8" type="ORF">SAMN05216279_10863</name>
</gene>
<dbReference type="GO" id="GO:0022857">
    <property type="term" value="F:transmembrane transporter activity"/>
    <property type="evidence" value="ECO:0007669"/>
    <property type="project" value="InterPro"/>
</dbReference>
<organism evidence="8 9">
    <name type="scientific">Pseudomonas oryzihabitans</name>
    <dbReference type="NCBI Taxonomy" id="47885"/>
    <lineage>
        <taxon>Bacteria</taxon>
        <taxon>Pseudomonadati</taxon>
        <taxon>Pseudomonadota</taxon>
        <taxon>Gammaproteobacteria</taxon>
        <taxon>Pseudomonadales</taxon>
        <taxon>Pseudomonadaceae</taxon>
        <taxon>Pseudomonas</taxon>
    </lineage>
</organism>
<name>A0A1G5NWN9_9PSED</name>
<dbReference type="Pfam" id="PF02653">
    <property type="entry name" value="BPD_transp_2"/>
    <property type="match status" value="1"/>
</dbReference>
<accession>A0A1G5NWN9</accession>
<feature type="transmembrane region" description="Helical" evidence="7">
    <location>
        <begin position="307"/>
        <end position="325"/>
    </location>
</feature>
<evidence type="ECO:0000313" key="9">
    <source>
        <dbReference type="Proteomes" id="UP000183046"/>
    </source>
</evidence>
<dbReference type="PANTHER" id="PTHR32196">
    <property type="entry name" value="ABC TRANSPORTER PERMEASE PROTEIN YPHD-RELATED-RELATED"/>
    <property type="match status" value="1"/>
</dbReference>
<dbReference type="EMBL" id="FMWB01000008">
    <property type="protein sequence ID" value="SCZ41755.1"/>
    <property type="molecule type" value="Genomic_DNA"/>
</dbReference>
<keyword evidence="8" id="KW-0813">Transport</keyword>
<feature type="transmembrane region" description="Helical" evidence="7">
    <location>
        <begin position="65"/>
        <end position="98"/>
    </location>
</feature>
<evidence type="ECO:0000256" key="3">
    <source>
        <dbReference type="ARBA" id="ARBA00022475"/>
    </source>
</evidence>
<feature type="transmembrane region" description="Helical" evidence="7">
    <location>
        <begin position="104"/>
        <end position="128"/>
    </location>
</feature>
<evidence type="ECO:0000256" key="5">
    <source>
        <dbReference type="ARBA" id="ARBA00022989"/>
    </source>
</evidence>
<keyword evidence="6 7" id="KW-0472">Membrane</keyword>
<comment type="subcellular location">
    <subcellularLocation>
        <location evidence="1">Cell inner membrane</location>
        <topology evidence="1">Multi-pass membrane protein</topology>
    </subcellularLocation>
</comment>
<protein>
    <submittedName>
        <fullName evidence="8">Simple sugar transport system permease protein</fullName>
    </submittedName>
</protein>
<dbReference type="GO" id="GO:0005886">
    <property type="term" value="C:plasma membrane"/>
    <property type="evidence" value="ECO:0007669"/>
    <property type="project" value="UniProtKB-SubCell"/>
</dbReference>
<evidence type="ECO:0000313" key="8">
    <source>
        <dbReference type="EMBL" id="SCZ41755.1"/>
    </source>
</evidence>
<proteinExistence type="inferred from homology"/>
<dbReference type="PANTHER" id="PTHR32196:SF72">
    <property type="entry name" value="RIBOSE IMPORT PERMEASE PROTEIN RBSC"/>
    <property type="match status" value="1"/>
</dbReference>
<evidence type="ECO:0000256" key="7">
    <source>
        <dbReference type="SAM" id="Phobius"/>
    </source>
</evidence>
<dbReference type="AlphaFoldDB" id="A0A1G5NWN9"/>
<dbReference type="RefSeq" id="WP_027599920.1">
    <property type="nucleotide sequence ID" value="NZ_CP044074.1"/>
</dbReference>
<keyword evidence="5 7" id="KW-1133">Transmembrane helix</keyword>
<evidence type="ECO:0000256" key="4">
    <source>
        <dbReference type="ARBA" id="ARBA00022692"/>
    </source>
</evidence>
<evidence type="ECO:0000256" key="2">
    <source>
        <dbReference type="ARBA" id="ARBA00007942"/>
    </source>
</evidence>
<dbReference type="InterPro" id="IPR001851">
    <property type="entry name" value="ABC_transp_permease"/>
</dbReference>
<dbReference type="OrthoDB" id="5422926at2"/>